<dbReference type="EMBL" id="JAUCMV010000004">
    <property type="protein sequence ID" value="KAK0400879.1"/>
    <property type="molecule type" value="Genomic_DNA"/>
</dbReference>
<keyword evidence="3" id="KW-1185">Reference proteome</keyword>
<feature type="transmembrane region" description="Helical" evidence="1">
    <location>
        <begin position="31"/>
        <end position="56"/>
    </location>
</feature>
<keyword evidence="1" id="KW-1133">Transmembrane helix</keyword>
<proteinExistence type="predicted"/>
<name>A0AA39LKY4_9BILA</name>
<evidence type="ECO:0008006" key="4">
    <source>
        <dbReference type="Google" id="ProtNLM"/>
    </source>
</evidence>
<evidence type="ECO:0000256" key="1">
    <source>
        <dbReference type="SAM" id="Phobius"/>
    </source>
</evidence>
<accession>A0AA39LKY4</accession>
<dbReference type="AlphaFoldDB" id="A0AA39LKY4"/>
<dbReference type="InterPro" id="IPR019422">
    <property type="entry name" value="7TM_GPCR_serpentine_rcpt_Srh"/>
</dbReference>
<evidence type="ECO:0000313" key="2">
    <source>
        <dbReference type="EMBL" id="KAK0400879.1"/>
    </source>
</evidence>
<feature type="transmembrane region" description="Helical" evidence="1">
    <location>
        <begin position="76"/>
        <end position="100"/>
    </location>
</feature>
<reference evidence="2" key="1">
    <citation type="submission" date="2023-06" db="EMBL/GenBank/DDBJ databases">
        <title>Genomic analysis of the entomopathogenic nematode Steinernema hermaphroditum.</title>
        <authorList>
            <person name="Schwarz E.M."/>
            <person name="Heppert J.K."/>
            <person name="Baniya A."/>
            <person name="Schwartz H.T."/>
            <person name="Tan C.-H."/>
            <person name="Antoshechkin I."/>
            <person name="Sternberg P.W."/>
            <person name="Goodrich-Blair H."/>
            <person name="Dillman A.R."/>
        </authorList>
    </citation>
    <scope>NUCLEOTIDE SEQUENCE</scope>
    <source>
        <strain evidence="2">PS9179</strain>
        <tissue evidence="2">Whole animal</tissue>
    </source>
</reference>
<feature type="transmembrane region" description="Helical" evidence="1">
    <location>
        <begin position="121"/>
        <end position="146"/>
    </location>
</feature>
<feature type="transmembrane region" description="Helical" evidence="1">
    <location>
        <begin position="6"/>
        <end position="22"/>
    </location>
</feature>
<evidence type="ECO:0000313" key="3">
    <source>
        <dbReference type="Proteomes" id="UP001175271"/>
    </source>
</evidence>
<organism evidence="2 3">
    <name type="scientific">Steinernema hermaphroditum</name>
    <dbReference type="NCBI Taxonomy" id="289476"/>
    <lineage>
        <taxon>Eukaryota</taxon>
        <taxon>Metazoa</taxon>
        <taxon>Ecdysozoa</taxon>
        <taxon>Nematoda</taxon>
        <taxon>Chromadorea</taxon>
        <taxon>Rhabditida</taxon>
        <taxon>Tylenchina</taxon>
        <taxon>Panagrolaimomorpha</taxon>
        <taxon>Strongyloidoidea</taxon>
        <taxon>Steinernematidae</taxon>
        <taxon>Steinernema</taxon>
    </lineage>
</organism>
<protein>
    <recommendedName>
        <fullName evidence="4">G-protein coupled receptors family 1 profile domain-containing protein</fullName>
    </recommendedName>
</protein>
<keyword evidence="1" id="KW-0472">Membrane</keyword>
<sequence length="165" mass="18680">MGNVFVAFLLNIFTVYLILYKSPKCFKAYKFVLLNISLWTFLSDVVTGVISLPMIVMEILSIYSGGLAKPLGPTVGLASIIACAFCVCEYLVSQLIAFIYRYNELKINSQKMKKWKYWAGIAFLVTVVPFILFAIPLSITFCAFVFELRIMGEMTMLSELCMSFH</sequence>
<dbReference type="Pfam" id="PF10318">
    <property type="entry name" value="7TM_GPCR_Srh"/>
    <property type="match status" value="1"/>
</dbReference>
<comment type="caution">
    <text evidence="2">The sequence shown here is derived from an EMBL/GenBank/DDBJ whole genome shotgun (WGS) entry which is preliminary data.</text>
</comment>
<dbReference type="Proteomes" id="UP001175271">
    <property type="component" value="Unassembled WGS sequence"/>
</dbReference>
<gene>
    <name evidence="2" type="ORF">QR680_015495</name>
</gene>
<keyword evidence="1" id="KW-0812">Transmembrane</keyword>